<keyword evidence="4 6" id="KW-1133">Transmembrane helix</keyword>
<evidence type="ECO:0000313" key="7">
    <source>
        <dbReference type="EMBL" id="GAA4010283.1"/>
    </source>
</evidence>
<evidence type="ECO:0000313" key="8">
    <source>
        <dbReference type="Proteomes" id="UP001501747"/>
    </source>
</evidence>
<accession>A0ABP7SDC9</accession>
<feature type="transmembrane region" description="Helical" evidence="6">
    <location>
        <begin position="260"/>
        <end position="281"/>
    </location>
</feature>
<feature type="transmembrane region" description="Helical" evidence="6">
    <location>
        <begin position="172"/>
        <end position="192"/>
    </location>
</feature>
<gene>
    <name evidence="7" type="ORF">GCM10022247_35560</name>
</gene>
<dbReference type="EMBL" id="BAABAL010000012">
    <property type="protein sequence ID" value="GAA4010283.1"/>
    <property type="molecule type" value="Genomic_DNA"/>
</dbReference>
<feature type="transmembrane region" description="Helical" evidence="6">
    <location>
        <begin position="46"/>
        <end position="68"/>
    </location>
</feature>
<feature type="transmembrane region" description="Helical" evidence="6">
    <location>
        <begin position="106"/>
        <end position="124"/>
    </location>
</feature>
<comment type="subcellular location">
    <subcellularLocation>
        <location evidence="1">Cell membrane</location>
        <topology evidence="1">Multi-pass membrane protein</topology>
    </subcellularLocation>
</comment>
<reference evidence="8" key="1">
    <citation type="journal article" date="2019" name="Int. J. Syst. Evol. Microbiol.">
        <title>The Global Catalogue of Microorganisms (GCM) 10K type strain sequencing project: providing services to taxonomists for standard genome sequencing and annotation.</title>
        <authorList>
            <consortium name="The Broad Institute Genomics Platform"/>
            <consortium name="The Broad Institute Genome Sequencing Center for Infectious Disease"/>
            <person name="Wu L."/>
            <person name="Ma J."/>
        </authorList>
    </citation>
    <scope>NUCLEOTIDE SEQUENCE [LARGE SCALE GENOMIC DNA]</scope>
    <source>
        <strain evidence="8">JCM 17342</strain>
    </source>
</reference>
<proteinExistence type="predicted"/>
<comment type="caution">
    <text evidence="7">The sequence shown here is derived from an EMBL/GenBank/DDBJ whole genome shotgun (WGS) entry which is preliminary data.</text>
</comment>
<feature type="transmembrane region" description="Helical" evidence="6">
    <location>
        <begin position="80"/>
        <end position="100"/>
    </location>
</feature>
<keyword evidence="5 6" id="KW-0472">Membrane</keyword>
<dbReference type="PANTHER" id="PTHR23513:SF11">
    <property type="entry name" value="STAPHYLOFERRIN A TRANSPORTER"/>
    <property type="match status" value="1"/>
</dbReference>
<feature type="transmembrane region" description="Helical" evidence="6">
    <location>
        <begin position="288"/>
        <end position="309"/>
    </location>
</feature>
<evidence type="ECO:0000256" key="6">
    <source>
        <dbReference type="SAM" id="Phobius"/>
    </source>
</evidence>
<feature type="transmembrane region" description="Helical" evidence="6">
    <location>
        <begin position="226"/>
        <end position="248"/>
    </location>
</feature>
<dbReference type="RefSeq" id="WP_344876104.1">
    <property type="nucleotide sequence ID" value="NZ_BAABAL010000012.1"/>
</dbReference>
<evidence type="ECO:0000256" key="1">
    <source>
        <dbReference type="ARBA" id="ARBA00004651"/>
    </source>
</evidence>
<organism evidence="7 8">
    <name type="scientific">Allokutzneria multivorans</name>
    <dbReference type="NCBI Taxonomy" id="1142134"/>
    <lineage>
        <taxon>Bacteria</taxon>
        <taxon>Bacillati</taxon>
        <taxon>Actinomycetota</taxon>
        <taxon>Actinomycetes</taxon>
        <taxon>Pseudonocardiales</taxon>
        <taxon>Pseudonocardiaceae</taxon>
        <taxon>Allokutzneria</taxon>
    </lineage>
</organism>
<feature type="transmembrane region" description="Helical" evidence="6">
    <location>
        <begin position="145"/>
        <end position="166"/>
    </location>
</feature>
<dbReference type="InterPro" id="IPR036259">
    <property type="entry name" value="MFS_trans_sf"/>
</dbReference>
<dbReference type="Gene3D" id="1.20.1250.20">
    <property type="entry name" value="MFS general substrate transporter like domains"/>
    <property type="match status" value="1"/>
</dbReference>
<protein>
    <submittedName>
        <fullName evidence="7">MFS transporter</fullName>
    </submittedName>
</protein>
<feature type="transmembrane region" description="Helical" evidence="6">
    <location>
        <begin position="379"/>
        <end position="398"/>
    </location>
</feature>
<dbReference type="CDD" id="cd06173">
    <property type="entry name" value="MFS_MefA_like"/>
    <property type="match status" value="1"/>
</dbReference>
<evidence type="ECO:0000256" key="4">
    <source>
        <dbReference type="ARBA" id="ARBA00022989"/>
    </source>
</evidence>
<sequence length="421" mass="43654">MWAKSFRVPKVRGLRRLCLARALSAFGDSLSRVGLAFAVLALPGGGAGAAAVVLVWMAVPQLLVAPFGGVWADRYPRARVMIAADVVGAVTSALLAWELFSGSPNLTALAMLAGVSGVTAPLFNPASRAVLSQITPADQLTDVHAVMQTATSLALLLGLSLSGVVVGTLGPGWALAIDAASYAGSALMIAAARFPTHHRAQATDHSRPGLWREIRDGLAPVRRHRWVWLTSLQVSTCIAVFGAVTGILGPVAAHDQLGGVSAWSVIIAAPSLGALIGSWTVRMIQPRYPLRWVVGSAVLYPGAMIALALDAPVPITALSMGLVGVGTVFSRTLWHATLGQSFPEEVQGRIAAVDQLGYLALTPLVLAGTGPLATAYGYTPVLVGCAAVVALATLAAGVSRQVRALPATPNHVPAQQRRTQR</sequence>
<dbReference type="Proteomes" id="UP001501747">
    <property type="component" value="Unassembled WGS sequence"/>
</dbReference>
<evidence type="ECO:0000256" key="5">
    <source>
        <dbReference type="ARBA" id="ARBA00023136"/>
    </source>
</evidence>
<dbReference type="InterPro" id="IPR011701">
    <property type="entry name" value="MFS"/>
</dbReference>
<keyword evidence="3 6" id="KW-0812">Transmembrane</keyword>
<dbReference type="PANTHER" id="PTHR23513">
    <property type="entry name" value="INTEGRAL MEMBRANE EFFLUX PROTEIN-RELATED"/>
    <property type="match status" value="1"/>
</dbReference>
<keyword evidence="2" id="KW-1003">Cell membrane</keyword>
<dbReference type="Pfam" id="PF07690">
    <property type="entry name" value="MFS_1"/>
    <property type="match status" value="1"/>
</dbReference>
<dbReference type="SUPFAM" id="SSF103473">
    <property type="entry name" value="MFS general substrate transporter"/>
    <property type="match status" value="1"/>
</dbReference>
<evidence type="ECO:0000256" key="2">
    <source>
        <dbReference type="ARBA" id="ARBA00022475"/>
    </source>
</evidence>
<evidence type="ECO:0000256" key="3">
    <source>
        <dbReference type="ARBA" id="ARBA00022692"/>
    </source>
</evidence>
<name>A0ABP7SDC9_9PSEU</name>
<keyword evidence="8" id="KW-1185">Reference proteome</keyword>